<comment type="caution">
    <text evidence="1">The sequence shown here is derived from an EMBL/GenBank/DDBJ whole genome shotgun (WGS) entry which is preliminary data.</text>
</comment>
<dbReference type="EMBL" id="CM047581">
    <property type="protein sequence ID" value="KAI9916525.1"/>
    <property type="molecule type" value="Genomic_DNA"/>
</dbReference>
<accession>A0ACC0WCG8</accession>
<evidence type="ECO:0000313" key="1">
    <source>
        <dbReference type="EMBL" id="KAI9916525.1"/>
    </source>
</evidence>
<name>A0ACC0WCG8_9STRA</name>
<keyword evidence="2" id="KW-1185">Reference proteome</keyword>
<protein>
    <submittedName>
        <fullName evidence="1">Uncharacterized protein</fullName>
    </submittedName>
</protein>
<reference evidence="1 2" key="1">
    <citation type="journal article" date="2022" name="bioRxiv">
        <title>The genome of the oomycete Peronosclerospora sorghi, a cosmopolitan pathogen of maize and sorghum, is inflated with dispersed pseudogenes.</title>
        <authorList>
            <person name="Fletcher K."/>
            <person name="Martin F."/>
            <person name="Isakeit T."/>
            <person name="Cavanaugh K."/>
            <person name="Magill C."/>
            <person name="Michelmore R."/>
        </authorList>
    </citation>
    <scope>NUCLEOTIDE SEQUENCE [LARGE SCALE GENOMIC DNA]</scope>
    <source>
        <strain evidence="1">P6</strain>
    </source>
</reference>
<proteinExistence type="predicted"/>
<evidence type="ECO:0000313" key="2">
    <source>
        <dbReference type="Proteomes" id="UP001163321"/>
    </source>
</evidence>
<sequence length="565" mass="63171">MLLRTLWTRTATSAPRLLSTRPASSALVADAMDRFQHIPHFQPYPHSFPVTMSLQEYHAKFHALAPKARCTQETVALAGRVVAIRHASKHLVFLDLQSDGCTVQVLSEVKYFQGARDPATSTDHEARRNAFHAVHESLRRGDIIGVTGFPGKSGKGELSIIPRHVEVLAPCLQPFPNQKYGIKEPVRGMARKEARDTLLNTDIRFRKKYLDLLTNADVRPLFLTRAKVIRGIRRYLEARAFVEVETPMLFSAAGGAAAQPFVTHSRALGNELFLRIAPELFLKQLVIGGFDRVFEIGKVFRNEGIDATHNPEFTICEFYQAYADYNTLMVTAEDMISGIVKEVTGSLTIQYPMNKESQAATDDMDDQASMVEIDFTPPFKRLSILETLEECLDAKLPDVNSPASIPLLLDLCTRHNVDCPKPHTCTRLVDKLIGHFVEPKCVNPTFVYNHPACMSPLAKMHRAQAGVTERFELFVAGKELCNAYTELNDPFEQRQRFLAQQTDQERGDSDAHSKDDDFCTALEYGLPPTGGFGIGVDRLVMLLSGKSHIREVIMFPAMKPKDGTV</sequence>
<gene>
    <name evidence="1" type="ORF">PsorP6_016863</name>
</gene>
<dbReference type="Proteomes" id="UP001163321">
    <property type="component" value="Chromosome 2"/>
</dbReference>
<organism evidence="1 2">
    <name type="scientific">Peronosclerospora sorghi</name>
    <dbReference type="NCBI Taxonomy" id="230839"/>
    <lineage>
        <taxon>Eukaryota</taxon>
        <taxon>Sar</taxon>
        <taxon>Stramenopiles</taxon>
        <taxon>Oomycota</taxon>
        <taxon>Peronosporomycetes</taxon>
        <taxon>Peronosporales</taxon>
        <taxon>Peronosporaceae</taxon>
        <taxon>Peronosclerospora</taxon>
    </lineage>
</organism>